<dbReference type="Proteomes" id="UP001055879">
    <property type="component" value="Linkage Group LG06"/>
</dbReference>
<sequence length="307" mass="35019">MLRGGETRCSAVWSAHLFWVQRAIGSNPVTLMFLPPLVRIKMAPLDLVMPSAQNSPDSCLYFYISQGKAYERFRNDTLFRLILSPRMDWNSEKKECLAFPILVQVLARFEEFDDRPSLQKIPELVDSESAGLEESGATRIFNGFESLLIPGGRPNSMEFAISQAFNGKLLAISEAQGSRRKKARQKEGRPRNDPSMLCERVAGNDWAQESSQHSVESGVDLLVPCREREVVRLAAAEAIDLARDAPKKPSLRRPRRPWGNRTREEERKELRLQFRKGRLFPAAEAAYDRLFQNQCEYRRIGDFVAQS</sequence>
<accession>A0ACB9BF85</accession>
<comment type="caution">
    <text evidence="1">The sequence shown here is derived from an EMBL/GenBank/DDBJ whole genome shotgun (WGS) entry which is preliminary data.</text>
</comment>
<reference evidence="1 2" key="2">
    <citation type="journal article" date="2022" name="Mol. Ecol. Resour.">
        <title>The genomes of chicory, endive, great burdock and yacon provide insights into Asteraceae paleo-polyploidization history and plant inulin production.</title>
        <authorList>
            <person name="Fan W."/>
            <person name="Wang S."/>
            <person name="Wang H."/>
            <person name="Wang A."/>
            <person name="Jiang F."/>
            <person name="Liu H."/>
            <person name="Zhao H."/>
            <person name="Xu D."/>
            <person name="Zhang Y."/>
        </authorList>
    </citation>
    <scope>NUCLEOTIDE SEQUENCE [LARGE SCALE GENOMIC DNA]</scope>
    <source>
        <strain evidence="2">cv. Niubang</strain>
    </source>
</reference>
<proteinExistence type="predicted"/>
<keyword evidence="2" id="KW-1185">Reference proteome</keyword>
<protein>
    <submittedName>
        <fullName evidence="1">Uncharacterized protein</fullName>
    </submittedName>
</protein>
<evidence type="ECO:0000313" key="1">
    <source>
        <dbReference type="EMBL" id="KAI3720446.1"/>
    </source>
</evidence>
<gene>
    <name evidence="1" type="ORF">L6452_21364</name>
</gene>
<dbReference type="EMBL" id="CM042052">
    <property type="protein sequence ID" value="KAI3720446.1"/>
    <property type="molecule type" value="Genomic_DNA"/>
</dbReference>
<name>A0ACB9BF85_ARCLA</name>
<reference evidence="2" key="1">
    <citation type="journal article" date="2022" name="Mol. Ecol. Resour.">
        <title>The genomes of chicory, endive, great burdock and yacon provide insights into Asteraceae palaeo-polyploidization history and plant inulin production.</title>
        <authorList>
            <person name="Fan W."/>
            <person name="Wang S."/>
            <person name="Wang H."/>
            <person name="Wang A."/>
            <person name="Jiang F."/>
            <person name="Liu H."/>
            <person name="Zhao H."/>
            <person name="Xu D."/>
            <person name="Zhang Y."/>
        </authorList>
    </citation>
    <scope>NUCLEOTIDE SEQUENCE [LARGE SCALE GENOMIC DNA]</scope>
    <source>
        <strain evidence="2">cv. Niubang</strain>
    </source>
</reference>
<organism evidence="1 2">
    <name type="scientific">Arctium lappa</name>
    <name type="common">Greater burdock</name>
    <name type="synonym">Lappa major</name>
    <dbReference type="NCBI Taxonomy" id="4217"/>
    <lineage>
        <taxon>Eukaryota</taxon>
        <taxon>Viridiplantae</taxon>
        <taxon>Streptophyta</taxon>
        <taxon>Embryophyta</taxon>
        <taxon>Tracheophyta</taxon>
        <taxon>Spermatophyta</taxon>
        <taxon>Magnoliopsida</taxon>
        <taxon>eudicotyledons</taxon>
        <taxon>Gunneridae</taxon>
        <taxon>Pentapetalae</taxon>
        <taxon>asterids</taxon>
        <taxon>campanulids</taxon>
        <taxon>Asterales</taxon>
        <taxon>Asteraceae</taxon>
        <taxon>Carduoideae</taxon>
        <taxon>Cardueae</taxon>
        <taxon>Arctiinae</taxon>
        <taxon>Arctium</taxon>
    </lineage>
</organism>
<evidence type="ECO:0000313" key="2">
    <source>
        <dbReference type="Proteomes" id="UP001055879"/>
    </source>
</evidence>